<dbReference type="OMA" id="DPAICQW"/>
<dbReference type="SMART" id="SM00054">
    <property type="entry name" value="EFh"/>
    <property type="match status" value="3"/>
</dbReference>
<gene>
    <name evidence="7" type="ORF">SDRG_00375</name>
</gene>
<proteinExistence type="inferred from homology"/>
<dbReference type="InterPro" id="IPR050630">
    <property type="entry name" value="WD_repeat_EMAP"/>
</dbReference>
<dbReference type="Proteomes" id="UP000030762">
    <property type="component" value="Unassembled WGS sequence"/>
</dbReference>
<dbReference type="Pfam" id="PF03451">
    <property type="entry name" value="HELP"/>
    <property type="match status" value="2"/>
</dbReference>
<name>T0SIC5_SAPDV</name>
<evidence type="ECO:0000313" key="7">
    <source>
        <dbReference type="EMBL" id="EQC42647.1"/>
    </source>
</evidence>
<dbReference type="PROSITE" id="PS00018">
    <property type="entry name" value="EF_HAND_1"/>
    <property type="match status" value="1"/>
</dbReference>
<dbReference type="PROSITE" id="PS50082">
    <property type="entry name" value="WD_REPEATS_2"/>
    <property type="match status" value="6"/>
</dbReference>
<dbReference type="STRING" id="1156394.T0SIC5"/>
<dbReference type="Gene3D" id="1.10.238.10">
    <property type="entry name" value="EF-hand"/>
    <property type="match status" value="1"/>
</dbReference>
<feature type="repeat" description="WD" evidence="5">
    <location>
        <begin position="1509"/>
        <end position="1551"/>
    </location>
</feature>
<dbReference type="PROSITE" id="PS50294">
    <property type="entry name" value="WD_REPEATS_REGION"/>
    <property type="match status" value="2"/>
</dbReference>
<dbReference type="InterPro" id="IPR015943">
    <property type="entry name" value="WD40/YVTN_repeat-like_dom_sf"/>
</dbReference>
<dbReference type="InterPro" id="IPR001680">
    <property type="entry name" value="WD40_rpt"/>
</dbReference>
<evidence type="ECO:0000313" key="8">
    <source>
        <dbReference type="Proteomes" id="UP000030762"/>
    </source>
</evidence>
<dbReference type="FunFam" id="2.130.10.10:FF:000320">
    <property type="entry name" value="echinoderm microtubule-associated protein-like 6"/>
    <property type="match status" value="1"/>
</dbReference>
<dbReference type="SUPFAM" id="SSF50998">
    <property type="entry name" value="Quinoprotein alcohol dehydrogenase-like"/>
    <property type="match status" value="1"/>
</dbReference>
<feature type="repeat" description="WD" evidence="5">
    <location>
        <begin position="1839"/>
        <end position="1871"/>
    </location>
</feature>
<keyword evidence="8" id="KW-1185">Reference proteome</keyword>
<keyword evidence="3" id="KW-0677">Repeat</keyword>
<comment type="similarity">
    <text evidence="1">Belongs to the WD repeat EMAP family.</text>
</comment>
<dbReference type="RefSeq" id="XP_008604070.1">
    <property type="nucleotide sequence ID" value="XM_008605848.1"/>
</dbReference>
<evidence type="ECO:0000256" key="4">
    <source>
        <dbReference type="ARBA" id="ARBA00022837"/>
    </source>
</evidence>
<evidence type="ECO:0000256" key="3">
    <source>
        <dbReference type="ARBA" id="ARBA00022737"/>
    </source>
</evidence>
<dbReference type="GO" id="GO:0005509">
    <property type="term" value="F:calcium ion binding"/>
    <property type="evidence" value="ECO:0007669"/>
    <property type="project" value="InterPro"/>
</dbReference>
<dbReference type="SMART" id="SM00320">
    <property type="entry name" value="WD40"/>
    <property type="match status" value="24"/>
</dbReference>
<reference evidence="7 8" key="1">
    <citation type="submission" date="2012-04" db="EMBL/GenBank/DDBJ databases">
        <title>The Genome Sequence of Saprolegnia declina VS20.</title>
        <authorList>
            <consortium name="The Broad Institute Genome Sequencing Platform"/>
            <person name="Russ C."/>
            <person name="Nusbaum C."/>
            <person name="Tyler B."/>
            <person name="van West P."/>
            <person name="Dieguez-Uribeondo J."/>
            <person name="de Bruijn I."/>
            <person name="Tripathy S."/>
            <person name="Jiang R."/>
            <person name="Young S.K."/>
            <person name="Zeng Q."/>
            <person name="Gargeya S."/>
            <person name="Fitzgerald M."/>
            <person name="Haas B."/>
            <person name="Abouelleil A."/>
            <person name="Alvarado L."/>
            <person name="Arachchi H.M."/>
            <person name="Berlin A."/>
            <person name="Chapman S.B."/>
            <person name="Goldberg J."/>
            <person name="Griggs A."/>
            <person name="Gujja S."/>
            <person name="Hansen M."/>
            <person name="Howarth C."/>
            <person name="Imamovic A."/>
            <person name="Larimer J."/>
            <person name="McCowen C."/>
            <person name="Montmayeur A."/>
            <person name="Murphy C."/>
            <person name="Neiman D."/>
            <person name="Pearson M."/>
            <person name="Priest M."/>
            <person name="Roberts A."/>
            <person name="Saif S."/>
            <person name="Shea T."/>
            <person name="Sisk P."/>
            <person name="Sykes S."/>
            <person name="Wortman J."/>
            <person name="Nusbaum C."/>
            <person name="Birren B."/>
        </authorList>
    </citation>
    <scope>NUCLEOTIDE SEQUENCE [LARGE SCALE GENOMIC DNA]</scope>
    <source>
        <strain evidence="7 8">VS20</strain>
    </source>
</reference>
<organism evidence="7 8">
    <name type="scientific">Saprolegnia diclina (strain VS20)</name>
    <dbReference type="NCBI Taxonomy" id="1156394"/>
    <lineage>
        <taxon>Eukaryota</taxon>
        <taxon>Sar</taxon>
        <taxon>Stramenopiles</taxon>
        <taxon>Oomycota</taxon>
        <taxon>Saprolegniomycetes</taxon>
        <taxon>Saprolegniales</taxon>
        <taxon>Saprolegniaceae</taxon>
        <taxon>Saprolegnia</taxon>
    </lineage>
</organism>
<feature type="repeat" description="WD" evidence="5">
    <location>
        <begin position="1269"/>
        <end position="1297"/>
    </location>
</feature>
<keyword evidence="2 5" id="KW-0853">WD repeat</keyword>
<dbReference type="PROSITE" id="PS00678">
    <property type="entry name" value="WD_REPEATS_1"/>
    <property type="match status" value="1"/>
</dbReference>
<feature type="repeat" description="WD" evidence="5">
    <location>
        <begin position="2073"/>
        <end position="2114"/>
    </location>
</feature>
<protein>
    <recommendedName>
        <fullName evidence="6">EF-hand domain-containing protein</fullName>
    </recommendedName>
</protein>
<dbReference type="CDD" id="cd00051">
    <property type="entry name" value="EFh"/>
    <property type="match status" value="1"/>
</dbReference>
<dbReference type="InParanoid" id="T0SIC5"/>
<dbReference type="eggNOG" id="KOG2106">
    <property type="taxonomic scope" value="Eukaryota"/>
</dbReference>
<dbReference type="VEuPathDB" id="FungiDB:SDRG_00375"/>
<dbReference type="InterPro" id="IPR005108">
    <property type="entry name" value="HELP"/>
</dbReference>
<dbReference type="Pfam" id="PF23414">
    <property type="entry name" value="Beta-prop_EML_2"/>
    <property type="match status" value="3"/>
</dbReference>
<dbReference type="SUPFAM" id="SSF50978">
    <property type="entry name" value="WD40 repeat-like"/>
    <property type="match status" value="4"/>
</dbReference>
<evidence type="ECO:0000259" key="6">
    <source>
        <dbReference type="PROSITE" id="PS50222"/>
    </source>
</evidence>
<dbReference type="InterPro" id="IPR011992">
    <property type="entry name" value="EF-hand-dom_pair"/>
</dbReference>
<dbReference type="InterPro" id="IPR018247">
    <property type="entry name" value="EF_Hand_1_Ca_BS"/>
</dbReference>
<evidence type="ECO:0000256" key="5">
    <source>
        <dbReference type="PROSITE-ProRule" id="PRU00221"/>
    </source>
</evidence>
<dbReference type="EMBL" id="JH767132">
    <property type="protein sequence ID" value="EQC42647.1"/>
    <property type="molecule type" value="Genomic_DNA"/>
</dbReference>
<dbReference type="GeneID" id="19941102"/>
<evidence type="ECO:0000256" key="1">
    <source>
        <dbReference type="ARBA" id="ARBA00006489"/>
    </source>
</evidence>
<feature type="repeat" description="WD" evidence="5">
    <location>
        <begin position="1147"/>
        <end position="1188"/>
    </location>
</feature>
<dbReference type="InterPro" id="IPR011047">
    <property type="entry name" value="Quinoprotein_ADH-like_sf"/>
</dbReference>
<dbReference type="InterPro" id="IPR036322">
    <property type="entry name" value="WD40_repeat_dom_sf"/>
</dbReference>
<dbReference type="InterPro" id="IPR002048">
    <property type="entry name" value="EF_hand_dom"/>
</dbReference>
<feature type="domain" description="EF-hand" evidence="6">
    <location>
        <begin position="101"/>
        <end position="136"/>
    </location>
</feature>
<dbReference type="InterPro" id="IPR055442">
    <property type="entry name" value="Beta-prop_EML-like_2nd"/>
</dbReference>
<dbReference type="PANTHER" id="PTHR13720">
    <property type="entry name" value="WD-40 REPEAT PROTEIN"/>
    <property type="match status" value="1"/>
</dbReference>
<dbReference type="PROSITE" id="PS50222">
    <property type="entry name" value="EF_HAND_2"/>
    <property type="match status" value="2"/>
</dbReference>
<dbReference type="GO" id="GO:0005929">
    <property type="term" value="C:cilium"/>
    <property type="evidence" value="ECO:0007669"/>
    <property type="project" value="UniProtKB-ARBA"/>
</dbReference>
<feature type="domain" description="EF-hand" evidence="6">
    <location>
        <begin position="153"/>
        <end position="188"/>
    </location>
</feature>
<keyword evidence="4" id="KW-0106">Calcium</keyword>
<dbReference type="InterPro" id="IPR055439">
    <property type="entry name" value="Beta-prop_EML_1st"/>
</dbReference>
<dbReference type="PANTHER" id="PTHR13720:SF33">
    <property type="entry name" value="HELP DOMAIN-CONTAINING PROTEIN"/>
    <property type="match status" value="1"/>
</dbReference>
<dbReference type="SUPFAM" id="SSF47473">
    <property type="entry name" value="EF-hand"/>
    <property type="match status" value="1"/>
</dbReference>
<dbReference type="GO" id="GO:0008017">
    <property type="term" value="F:microtubule binding"/>
    <property type="evidence" value="ECO:0007669"/>
    <property type="project" value="TreeGrafter"/>
</dbReference>
<accession>T0SIC5</accession>
<dbReference type="InterPro" id="IPR019775">
    <property type="entry name" value="WD40_repeat_CS"/>
</dbReference>
<evidence type="ECO:0000256" key="2">
    <source>
        <dbReference type="ARBA" id="ARBA00022574"/>
    </source>
</evidence>
<dbReference type="Pfam" id="PF23409">
    <property type="entry name" value="Beta-prop_EML"/>
    <property type="match status" value="3"/>
</dbReference>
<sequence>MGTILGKQRYNEEPVELMRETKYFSQWTLADVRDLYARFRKTWGFAITESQLESLILLKQPDAVSIKEIFAILDATRDGKQDGRIDGLEFIGGLTVICQDTFEEKARFAFEVFDFNLNGSLSPIELALLMRSCYGGITILTGGCLASVPPIPTFVQVAQQAFGRFDRDHSDALNYEEFIAWARSNREFMLYMDAFRLISETAKERVPEAEWIQEASDDDSDIEVECCAPPPSPAPPTKPTTSASPFQLEPWMVEPLNPKPAPRRLPPVNISLEWVYGYRGYDARNNVRYTCHGDIVYSVSRHAIVYNAVRHEQRYYEGHTNAILSLAVCANGDKVATGDVGPNCAIHVWSPLSLDCLSILSQFHDDGIALLAFAQRYDTQLVSVGLDPNHRIAVWDWPSKSVVASGIGSTRKALAVAIHDNGQEVVVAGDKSLEFFSVDNRILKKERAALSTMGIWQGFLSVVYYQSYVIVGTSLGQLYQFQNRRLVRTTQAHPIKESVNCLYVARASLFSGGKDGTIHQWDSTLQTIGHPMDLSTLPLALSDFRITSLCYNYNDETNQGTLLVGTRSCKILQVNEVSGAVTLVTAFHQHEAVSGLATTPKRAEFASCGLDRVVRRWSLRKREPLTSMPLLMYAPGQCLAYATSGDWLAMGCSDGTIVLLDHKCTKMLCNFRHARAAIVAIQWANNDQLLAASGANGLIYVYRVEPTTAATFRLCQQCLLKPLANEAAVPGTSLDFSVDNRYLQSQHGSSLRFWDLLSATRVSVVQHVRDTLWSSFRSRIGYSVQMLHANHDEISAACVNRHQTLLAAVTRNGSIALRAYPALDNLAKGVLGHSPHDLAFLGFARNDGLLVSATTADHCICQWKITKEAADEQPRPKHVVSAAEDPCADAHLLQWTPPSERSRPNPAMATLLTPSYYTPNPHHKAEAPDLDLELAYVHGMNWSNGRAMLGCTDTGAIVYSAATLGVVFEPSTRVQSRYVYHKQRITSVAVHPLGKVVATGSFSQLVIWDASSMETLGVHAVSAPVLFLAFNGADLLLAVIADRYHSVAAFLWKEMHQIDVAQNTLERVMDGAFTLDGASFVTCGVNHIRFWTVENRYHLTSQQGVFGRVALRQTLLCVATAGGNLTVTGCEDGSLILWEHTHAVCVVQAHSAPVKVALFHTALKTLVTAASDGSLLVWQVPSKASESLIQAARWSTAASASIVGVTAHDVTLVIVTDESLLIALSPSCLEWLITPMIALPSDARRSAEPNVLLAWHGLAVGAIRGLVCHPTQAMIVTAGDDKTLRLWDLHTHLQLRAMVLASAPTALAYSPMPMADDKIHLAVAFASGALAVLDAATLVSLTTVALSHHACRDVEYAPCASVLAVACHDAKIYLVAIKDKLSYTLSKVCESTMPGRSPIAHVDFNLDSTILRSNTLDLECAFWDVATGALLEHSVAARETHWHSCTCPSNWALIGASQGIPLSCSDRVQSEKPGGAFSSQLPVVAVGDMQGRLQLLWYPCVERSAAKTYYGHASPLHTIRFSARNAFLLSLGSFDRTLFVWRTDFADEIKERASLTAPDASATKAHAALVSDERLLSHAFDTAKKDGGDEFLAVKPWLGAIREPSGWTVKPDDGDAPSGNLDLVFVHGYRGFDTRNNLRFGADSSSCIYHTAALGVVYNKQTHRQIFHYGHTNDILCLAVHPEGHLVVSGEVGKSPKLILWDANSGSSLCTMAGFHRRGVALVAFNATGDLIVSHGMDDDHSLALYSLQGKLVASCSASKQKILCLDVLASDGVSVGEKTVLFWSLSQTTISLKKGSFGKGDSRGTVLACIFVLNDAVTGQADGSLYRWKGRGVSTVLAHAHEGAINCLLHDVKAKNVVSGGRDGVVRLWSYSLEPLLSFDLRKASLASSSMKPREKDRSWTLNGSVRSLSVADGKLLLGTQGCEICEVDLADIRAKKDAVVTKFIEGHAGGELWGLAPHPEKQQFVTAGDDGTVRLWDGPNRTLLAKQSMPKKWRAVAMSPDGTHIAVGANDGSVVVLKEALDGDVVADLRVSLKAISVLRYAPDGKTLAVGSHDQRIYLFAAPAYTKRCVCKGHSSYITALDFSSDANYLQSNCGAYDLLFWQADKGKQVTSANALRDVKWATWTCTLGWPVQGIWPKGADGTDVNATARASSQRDLLTVDDNGHVNLFRYPCVAAHATAKTYLGHSSHVTNCAFTKGDMFAISTGGLDNAIFQFKYADK</sequence>
<dbReference type="Gene3D" id="2.130.10.10">
    <property type="entry name" value="YVTN repeat-like/Quinoprotein amine dehydrogenase"/>
    <property type="match status" value="6"/>
</dbReference>
<feature type="repeat" description="WD" evidence="5">
    <location>
        <begin position="1960"/>
        <end position="1979"/>
    </location>
</feature>
<dbReference type="OrthoDB" id="47802at2759"/>